<dbReference type="EMBL" id="KQ422016">
    <property type="protein sequence ID" value="KOF75726.1"/>
    <property type="molecule type" value="Genomic_DNA"/>
</dbReference>
<organism evidence="1">
    <name type="scientific">Octopus bimaculoides</name>
    <name type="common">California two-spotted octopus</name>
    <dbReference type="NCBI Taxonomy" id="37653"/>
    <lineage>
        <taxon>Eukaryota</taxon>
        <taxon>Metazoa</taxon>
        <taxon>Spiralia</taxon>
        <taxon>Lophotrochozoa</taxon>
        <taxon>Mollusca</taxon>
        <taxon>Cephalopoda</taxon>
        <taxon>Coleoidea</taxon>
        <taxon>Octopodiformes</taxon>
        <taxon>Octopoda</taxon>
        <taxon>Incirrata</taxon>
        <taxon>Octopodidae</taxon>
        <taxon>Octopus</taxon>
    </lineage>
</organism>
<dbReference type="AlphaFoldDB" id="A0A0L8GFE2"/>
<accession>A0A0L8GFE2</accession>
<protein>
    <submittedName>
        <fullName evidence="1">Uncharacterized protein</fullName>
    </submittedName>
</protein>
<reference evidence="1" key="1">
    <citation type="submission" date="2015-07" db="EMBL/GenBank/DDBJ databases">
        <title>MeaNS - Measles Nucleotide Surveillance Program.</title>
        <authorList>
            <person name="Tran T."/>
            <person name="Druce J."/>
        </authorList>
    </citation>
    <scope>NUCLEOTIDE SEQUENCE</scope>
    <source>
        <strain evidence="1">UCB-OBI-ISO-001</strain>
        <tissue evidence="1">Gonad</tissue>
    </source>
</reference>
<gene>
    <name evidence="1" type="ORF">OCBIM_22034342mg</name>
</gene>
<proteinExistence type="predicted"/>
<sequence>MKYIYALPPFPRLEFSLPPKYIAPFPHKYFVPVLSGQKPSDLFSISFFF</sequence>
<evidence type="ECO:0000313" key="1">
    <source>
        <dbReference type="EMBL" id="KOF75726.1"/>
    </source>
</evidence>
<name>A0A0L8GFE2_OCTBM</name>